<feature type="transmembrane region" description="Helical" evidence="7">
    <location>
        <begin position="237"/>
        <end position="255"/>
    </location>
</feature>
<gene>
    <name evidence="7 8" type="primary">lgt</name>
    <name evidence="8" type="ORF">FJR45_04135</name>
</gene>
<organism evidence="8 9">
    <name type="scientific">Sulfurimonas sediminis</name>
    <dbReference type="NCBI Taxonomy" id="2590020"/>
    <lineage>
        <taxon>Bacteria</taxon>
        <taxon>Pseudomonadati</taxon>
        <taxon>Campylobacterota</taxon>
        <taxon>Epsilonproteobacteria</taxon>
        <taxon>Campylobacterales</taxon>
        <taxon>Sulfurimonadaceae</taxon>
        <taxon>Sulfurimonas</taxon>
    </lineage>
</organism>
<keyword evidence="8" id="KW-0449">Lipoprotein</keyword>
<evidence type="ECO:0000256" key="6">
    <source>
        <dbReference type="ARBA" id="ARBA00023136"/>
    </source>
</evidence>
<evidence type="ECO:0000256" key="7">
    <source>
        <dbReference type="HAMAP-Rule" id="MF_01147"/>
    </source>
</evidence>
<keyword evidence="4 7" id="KW-0812">Transmembrane</keyword>
<dbReference type="UniPathway" id="UPA00664"/>
<dbReference type="EC" id="2.5.1.145" evidence="7"/>
<keyword evidence="9" id="KW-1185">Reference proteome</keyword>
<feature type="transmembrane region" description="Helical" evidence="7">
    <location>
        <begin position="95"/>
        <end position="112"/>
    </location>
</feature>
<dbReference type="GO" id="GO:0042158">
    <property type="term" value="P:lipoprotein biosynthetic process"/>
    <property type="evidence" value="ECO:0007669"/>
    <property type="project" value="UniProtKB-UniRule"/>
</dbReference>
<dbReference type="RefSeq" id="WP_193151482.1">
    <property type="nucleotide sequence ID" value="NZ_CP041235.1"/>
</dbReference>
<feature type="binding site" evidence="7">
    <location>
        <position position="138"/>
    </location>
    <ligand>
        <name>a 1,2-diacyl-sn-glycero-3-phospho-(1'-sn-glycerol)</name>
        <dbReference type="ChEBI" id="CHEBI:64716"/>
    </ligand>
</feature>
<protein>
    <recommendedName>
        <fullName evidence="7">Phosphatidylglycerol--prolipoprotein diacylglyceryl transferase</fullName>
        <ecNumber evidence="7">2.5.1.145</ecNumber>
    </recommendedName>
</protein>
<accession>A0A7M1B393</accession>
<dbReference type="HAMAP" id="MF_01147">
    <property type="entry name" value="Lgt"/>
    <property type="match status" value="1"/>
</dbReference>
<evidence type="ECO:0000256" key="5">
    <source>
        <dbReference type="ARBA" id="ARBA00022989"/>
    </source>
</evidence>
<comment type="pathway">
    <text evidence="7">Protein modification; lipoprotein biosynthesis (diacylglyceryl transfer).</text>
</comment>
<sequence length="261" mass="30163">MEHFVWNADPILFSFGPLQVHWYGLLFAAAILSGLEFMKWVYRLENKDENTIEPLFLYAVVGIVIGARLGHVLFYDPGYYFAHPMKIFAVWEGGLASHGGGLGVLMALYYGCKKYKTDFLWLIDRLVIPTALFGFFVRMGNFMNSEILGKPSELPWAIVFQRVDMIPRHPVQLYEAFSYLFIFFVLVFIYKRNYKKLQKGFLFGLFLVLVFSARFLIEFVKVRQADYSLGIDLTTGQLLSIPFFIAGLGFIVWSYKKSQKV</sequence>
<evidence type="ECO:0000256" key="2">
    <source>
        <dbReference type="ARBA" id="ARBA00022475"/>
    </source>
</evidence>
<feature type="transmembrane region" description="Helical" evidence="7">
    <location>
        <begin position="171"/>
        <end position="189"/>
    </location>
</feature>
<reference evidence="8 9" key="1">
    <citation type="submission" date="2019-06" db="EMBL/GenBank/DDBJ databases">
        <title>Sulfurimonas gotlandica sp. nov., a chemoautotrophic and psychrotolerant epsilonproteobacterium isolated from a pelagic redoxcline, and an emended description of the genus Sulfurimonas.</title>
        <authorList>
            <person name="Wang S."/>
            <person name="Jiang L."/>
            <person name="Shao Z."/>
        </authorList>
    </citation>
    <scope>NUCLEOTIDE SEQUENCE [LARGE SCALE GENOMIC DNA]</scope>
    <source>
        <strain evidence="8 9">S2-6</strain>
    </source>
</reference>
<keyword evidence="3 7" id="KW-0808">Transferase</keyword>
<comment type="similarity">
    <text evidence="1 7">Belongs to the Lgt family.</text>
</comment>
<dbReference type="EMBL" id="CP041235">
    <property type="protein sequence ID" value="QOP43178.1"/>
    <property type="molecule type" value="Genomic_DNA"/>
</dbReference>
<dbReference type="Pfam" id="PF01790">
    <property type="entry name" value="LGT"/>
    <property type="match status" value="1"/>
</dbReference>
<keyword evidence="2 7" id="KW-1003">Cell membrane</keyword>
<dbReference type="KEGG" id="ssei:FJR45_04135"/>
<evidence type="ECO:0000313" key="8">
    <source>
        <dbReference type="EMBL" id="QOP43178.1"/>
    </source>
</evidence>
<comment type="subcellular location">
    <subcellularLocation>
        <location evidence="7">Cell membrane</location>
        <topology evidence="7">Multi-pass membrane protein</topology>
    </subcellularLocation>
</comment>
<feature type="transmembrane region" description="Helical" evidence="7">
    <location>
        <begin position="201"/>
        <end position="217"/>
    </location>
</feature>
<name>A0A7M1B393_9BACT</name>
<proteinExistence type="inferred from homology"/>
<feature type="transmembrane region" description="Helical" evidence="7">
    <location>
        <begin position="54"/>
        <end position="75"/>
    </location>
</feature>
<dbReference type="GO" id="GO:0008961">
    <property type="term" value="F:phosphatidylglycerol-prolipoprotein diacylglyceryl transferase activity"/>
    <property type="evidence" value="ECO:0007669"/>
    <property type="project" value="UniProtKB-UniRule"/>
</dbReference>
<keyword evidence="6 7" id="KW-0472">Membrane</keyword>
<dbReference type="GO" id="GO:0005886">
    <property type="term" value="C:plasma membrane"/>
    <property type="evidence" value="ECO:0007669"/>
    <property type="project" value="UniProtKB-SubCell"/>
</dbReference>
<evidence type="ECO:0000256" key="1">
    <source>
        <dbReference type="ARBA" id="ARBA00007150"/>
    </source>
</evidence>
<feature type="transmembrane region" description="Helical" evidence="7">
    <location>
        <begin position="20"/>
        <end position="42"/>
    </location>
</feature>
<dbReference type="Proteomes" id="UP000593719">
    <property type="component" value="Chromosome"/>
</dbReference>
<dbReference type="PANTHER" id="PTHR30589:SF0">
    <property type="entry name" value="PHOSPHATIDYLGLYCEROL--PROLIPOPROTEIN DIACYLGLYCERYL TRANSFERASE"/>
    <property type="match status" value="1"/>
</dbReference>
<keyword evidence="5 7" id="KW-1133">Transmembrane helix</keyword>
<comment type="function">
    <text evidence="7">Catalyzes the transfer of the diacylglyceryl group from phosphatidylglycerol to the sulfhydryl group of the N-terminal cysteine of a prolipoprotein, the first step in the formation of mature lipoproteins.</text>
</comment>
<dbReference type="InterPro" id="IPR001640">
    <property type="entry name" value="Lgt"/>
</dbReference>
<dbReference type="NCBIfam" id="TIGR00544">
    <property type="entry name" value="lgt"/>
    <property type="match status" value="1"/>
</dbReference>
<feature type="transmembrane region" description="Helical" evidence="7">
    <location>
        <begin position="119"/>
        <end position="137"/>
    </location>
</feature>
<evidence type="ECO:0000256" key="4">
    <source>
        <dbReference type="ARBA" id="ARBA00022692"/>
    </source>
</evidence>
<evidence type="ECO:0000256" key="3">
    <source>
        <dbReference type="ARBA" id="ARBA00022679"/>
    </source>
</evidence>
<dbReference type="AlphaFoldDB" id="A0A7M1B393"/>
<evidence type="ECO:0000313" key="9">
    <source>
        <dbReference type="Proteomes" id="UP000593719"/>
    </source>
</evidence>
<comment type="catalytic activity">
    <reaction evidence="7">
        <text>L-cysteinyl-[prolipoprotein] + a 1,2-diacyl-sn-glycero-3-phospho-(1'-sn-glycerol) = an S-1,2-diacyl-sn-glyceryl-L-cysteinyl-[prolipoprotein] + sn-glycerol 1-phosphate + H(+)</text>
        <dbReference type="Rhea" id="RHEA:56712"/>
        <dbReference type="Rhea" id="RHEA-COMP:14679"/>
        <dbReference type="Rhea" id="RHEA-COMP:14680"/>
        <dbReference type="ChEBI" id="CHEBI:15378"/>
        <dbReference type="ChEBI" id="CHEBI:29950"/>
        <dbReference type="ChEBI" id="CHEBI:57685"/>
        <dbReference type="ChEBI" id="CHEBI:64716"/>
        <dbReference type="ChEBI" id="CHEBI:140658"/>
        <dbReference type="EC" id="2.5.1.145"/>
    </reaction>
</comment>
<dbReference type="PANTHER" id="PTHR30589">
    <property type="entry name" value="PROLIPOPROTEIN DIACYLGLYCERYL TRANSFERASE"/>
    <property type="match status" value="1"/>
</dbReference>